<protein>
    <submittedName>
        <fullName evidence="2">Uncharacterized protein</fullName>
    </submittedName>
</protein>
<evidence type="ECO:0000256" key="1">
    <source>
        <dbReference type="SAM" id="MobiDB-lite"/>
    </source>
</evidence>
<name>A0ABN9Q0J0_9DINO</name>
<sequence length="306" mass="31463">MGCSASQAAPASAARGAPRTPAGGGSAAGAGEEQAMVPAEPPKCWNGCVMVPVGQTPYAERHYSCSRCGGRSSCGHLGGDKTRRWRCHKCGQDLCFQCHPDRRLAHEEAAAPEPDPLTRCTTVEIKRTLDRQLQELGGCPALAAGAAAPSVSDPAGLQCSRPGADSEDEFLRRCHAALRGQIAAGGVGSPEVPGSPRSCAWPSPASPTLLQGRAPALGKASEPGAPASPHGACSPDAEIARVEAELKRRTLEVQRILQGHAEAFEGGAWPVRLALGSGGEDERVAAVPEISSAPRGDGCVRCTCLA</sequence>
<gene>
    <name evidence="2" type="ORF">PCOR1329_LOCUS7674</name>
</gene>
<comment type="caution">
    <text evidence="2">The sequence shown here is derived from an EMBL/GenBank/DDBJ whole genome shotgun (WGS) entry which is preliminary data.</text>
</comment>
<dbReference type="Proteomes" id="UP001189429">
    <property type="component" value="Unassembled WGS sequence"/>
</dbReference>
<reference evidence="2" key="1">
    <citation type="submission" date="2023-10" db="EMBL/GenBank/DDBJ databases">
        <authorList>
            <person name="Chen Y."/>
            <person name="Shah S."/>
            <person name="Dougan E. K."/>
            <person name="Thang M."/>
            <person name="Chan C."/>
        </authorList>
    </citation>
    <scope>NUCLEOTIDE SEQUENCE [LARGE SCALE GENOMIC DNA]</scope>
</reference>
<accession>A0ABN9Q0J0</accession>
<evidence type="ECO:0000313" key="2">
    <source>
        <dbReference type="EMBL" id="CAK0799139.1"/>
    </source>
</evidence>
<feature type="region of interest" description="Disordered" evidence="1">
    <location>
        <begin position="185"/>
        <end position="234"/>
    </location>
</feature>
<proteinExistence type="predicted"/>
<keyword evidence="3" id="KW-1185">Reference proteome</keyword>
<dbReference type="EMBL" id="CAUYUJ010002091">
    <property type="protein sequence ID" value="CAK0799139.1"/>
    <property type="molecule type" value="Genomic_DNA"/>
</dbReference>
<feature type="compositionally biased region" description="Low complexity" evidence="1">
    <location>
        <begin position="1"/>
        <end position="21"/>
    </location>
</feature>
<feature type="region of interest" description="Disordered" evidence="1">
    <location>
        <begin position="1"/>
        <end position="34"/>
    </location>
</feature>
<organism evidence="2 3">
    <name type="scientific">Prorocentrum cordatum</name>
    <dbReference type="NCBI Taxonomy" id="2364126"/>
    <lineage>
        <taxon>Eukaryota</taxon>
        <taxon>Sar</taxon>
        <taxon>Alveolata</taxon>
        <taxon>Dinophyceae</taxon>
        <taxon>Prorocentrales</taxon>
        <taxon>Prorocentraceae</taxon>
        <taxon>Prorocentrum</taxon>
    </lineage>
</organism>
<evidence type="ECO:0000313" key="3">
    <source>
        <dbReference type="Proteomes" id="UP001189429"/>
    </source>
</evidence>